<dbReference type="InterPro" id="IPR037233">
    <property type="entry name" value="CcmK-like_sf"/>
</dbReference>
<dbReference type="RefSeq" id="WP_307355916.1">
    <property type="nucleotide sequence ID" value="NZ_BAAACJ010000030.1"/>
</dbReference>
<dbReference type="InterPro" id="IPR050575">
    <property type="entry name" value="BMC_shell"/>
</dbReference>
<comment type="caution">
    <text evidence="6">The sequence shown here is derived from an EMBL/GenBank/DDBJ whole genome shotgun (WGS) entry which is preliminary data.</text>
</comment>
<organism evidence="6 7">
    <name type="scientific">Hathewaya limosa</name>
    <name type="common">Clostridium limosum</name>
    <dbReference type="NCBI Taxonomy" id="1536"/>
    <lineage>
        <taxon>Bacteria</taxon>
        <taxon>Bacillati</taxon>
        <taxon>Bacillota</taxon>
        <taxon>Clostridia</taxon>
        <taxon>Eubacteriales</taxon>
        <taxon>Clostridiaceae</taxon>
        <taxon>Hathewaya</taxon>
    </lineage>
</organism>
<dbReference type="InterPro" id="IPR044872">
    <property type="entry name" value="CcmK/CsoS1_BMC"/>
</dbReference>
<evidence type="ECO:0000256" key="1">
    <source>
        <dbReference type="ARBA" id="ARBA00024322"/>
    </source>
</evidence>
<keyword evidence="2" id="KW-1283">Bacterial microcompartment</keyword>
<evidence type="ECO:0000256" key="4">
    <source>
        <dbReference type="SAM" id="Coils"/>
    </source>
</evidence>
<dbReference type="CDD" id="cd07045">
    <property type="entry name" value="BMC_CcmK_like"/>
    <property type="match status" value="1"/>
</dbReference>
<dbReference type="PANTHER" id="PTHR33941">
    <property type="entry name" value="PROPANEDIOL UTILIZATION PROTEIN PDUA"/>
    <property type="match status" value="1"/>
</dbReference>
<evidence type="ECO:0000256" key="2">
    <source>
        <dbReference type="ARBA" id="ARBA00024446"/>
    </source>
</evidence>
<protein>
    <submittedName>
        <fullName evidence="6">Microcompartment protein CcmL/EutN</fullName>
    </submittedName>
</protein>
<dbReference type="PROSITE" id="PS51930">
    <property type="entry name" value="BMC_2"/>
    <property type="match status" value="1"/>
</dbReference>
<evidence type="ECO:0000259" key="5">
    <source>
        <dbReference type="PROSITE" id="PS51930"/>
    </source>
</evidence>
<feature type="domain" description="BMC" evidence="5">
    <location>
        <begin position="7"/>
        <end position="91"/>
    </location>
</feature>
<keyword evidence="4" id="KW-0175">Coiled coil</keyword>
<reference evidence="6 7" key="1">
    <citation type="submission" date="2023-07" db="EMBL/GenBank/DDBJ databases">
        <title>Genomic Encyclopedia of Type Strains, Phase IV (KMG-IV): sequencing the most valuable type-strain genomes for metagenomic binning, comparative biology and taxonomic classification.</title>
        <authorList>
            <person name="Goeker M."/>
        </authorList>
    </citation>
    <scope>NUCLEOTIDE SEQUENCE [LARGE SCALE GENOMIC DNA]</scope>
    <source>
        <strain evidence="6 7">DSM 1400</strain>
    </source>
</reference>
<sequence length="216" mass="24247">MNNNRAALGLIETYGLVGAIEGLDVALKSANVSLIGREFVKGGRVTIEITGDVSAVKAAVEAAGAAVEKLGTLITTHVIARSDDEIWAMLENTKDKKNEQTEDKIVHEETKVVALNKEAVETKDEEKDTVTEIEEEIVLDEQKITDANKEILAYSEDNTSEEVIEEKTREELEVMRVQELRTLARKMELTSLTKKQIKFSKKEQLIQAILEHWKRR</sequence>
<gene>
    <name evidence="6" type="ORF">QOZ93_001748</name>
</gene>
<dbReference type="InterPro" id="IPR000249">
    <property type="entry name" value="BMC_dom"/>
</dbReference>
<evidence type="ECO:0000313" key="6">
    <source>
        <dbReference type="EMBL" id="MDQ0480005.1"/>
    </source>
</evidence>
<dbReference type="Proteomes" id="UP001224418">
    <property type="component" value="Unassembled WGS sequence"/>
</dbReference>
<evidence type="ECO:0000256" key="3">
    <source>
        <dbReference type="PROSITE-ProRule" id="PRU01278"/>
    </source>
</evidence>
<comment type="subcellular location">
    <subcellularLocation>
        <location evidence="1">Bacterial microcompartment</location>
    </subcellularLocation>
</comment>
<dbReference type="EMBL" id="JAUSWN010000013">
    <property type="protein sequence ID" value="MDQ0480005.1"/>
    <property type="molecule type" value="Genomic_DNA"/>
</dbReference>
<comment type="similarity">
    <text evidence="3">Belongs to the bacterial microcompartments protein family.</text>
</comment>
<feature type="coiled-coil region" evidence="4">
    <location>
        <begin position="98"/>
        <end position="150"/>
    </location>
</feature>
<accession>A0ABU0JSE9</accession>
<dbReference type="SUPFAM" id="SSF143414">
    <property type="entry name" value="CcmK-like"/>
    <property type="match status" value="1"/>
</dbReference>
<name>A0ABU0JSE9_HATLI</name>
<dbReference type="PANTHER" id="PTHR33941:SF11">
    <property type="entry name" value="BACTERIAL MICROCOMPARTMENT SHELL PROTEIN PDUJ"/>
    <property type="match status" value="1"/>
</dbReference>
<dbReference type="Gene3D" id="3.30.70.1710">
    <property type="match status" value="1"/>
</dbReference>
<keyword evidence="7" id="KW-1185">Reference proteome</keyword>
<dbReference type="Pfam" id="PF00936">
    <property type="entry name" value="BMC"/>
    <property type="match status" value="1"/>
</dbReference>
<evidence type="ECO:0000313" key="7">
    <source>
        <dbReference type="Proteomes" id="UP001224418"/>
    </source>
</evidence>
<dbReference type="SMART" id="SM00877">
    <property type="entry name" value="BMC"/>
    <property type="match status" value="1"/>
</dbReference>
<proteinExistence type="inferred from homology"/>